<dbReference type="GO" id="GO:0015562">
    <property type="term" value="F:efflux transmembrane transporter activity"/>
    <property type="evidence" value="ECO:0007669"/>
    <property type="project" value="InterPro"/>
</dbReference>
<dbReference type="STRING" id="573321.SAMN04488505_10861"/>
<dbReference type="PANTHER" id="PTHR30026">
    <property type="entry name" value="OUTER MEMBRANE PROTEIN TOLC"/>
    <property type="match status" value="1"/>
</dbReference>
<evidence type="ECO:0000256" key="5">
    <source>
        <dbReference type="ARBA" id="ARBA00022692"/>
    </source>
</evidence>
<dbReference type="Pfam" id="PF02321">
    <property type="entry name" value="OEP"/>
    <property type="match status" value="1"/>
</dbReference>
<dbReference type="GO" id="GO:0015288">
    <property type="term" value="F:porin activity"/>
    <property type="evidence" value="ECO:0007669"/>
    <property type="project" value="TreeGrafter"/>
</dbReference>
<dbReference type="GO" id="GO:1990281">
    <property type="term" value="C:efflux pump complex"/>
    <property type="evidence" value="ECO:0007669"/>
    <property type="project" value="TreeGrafter"/>
</dbReference>
<comment type="subcellular location">
    <subcellularLocation>
        <location evidence="1">Cell outer membrane</location>
    </subcellularLocation>
</comment>
<feature type="chain" id="PRO_5011582429" evidence="8">
    <location>
        <begin position="24"/>
        <end position="464"/>
    </location>
</feature>
<name>A0A1H8DP10_9BACT</name>
<evidence type="ECO:0000256" key="7">
    <source>
        <dbReference type="ARBA" id="ARBA00023237"/>
    </source>
</evidence>
<dbReference type="GO" id="GO:0009279">
    <property type="term" value="C:cell outer membrane"/>
    <property type="evidence" value="ECO:0007669"/>
    <property type="project" value="UniProtKB-SubCell"/>
</dbReference>
<gene>
    <name evidence="9" type="ORF">SAMN04488505_10861</name>
</gene>
<feature type="signal peptide" evidence="8">
    <location>
        <begin position="1"/>
        <end position="23"/>
    </location>
</feature>
<keyword evidence="3" id="KW-0813">Transport</keyword>
<sequence length="464" mass="51390">MFEKKFLLILSFFIVANISLLSAQQTLTLKDAIQTALNNYGTIKAKSSYAASSQASVVQAKRDYLPNLNVSAQQDYGTVNGQNGPLYGFGGLAVASAGQPLPDQNWNAAFGGLYLTNINWDFFAFGRAKEKIKTVQAVATRDTKDWQQEIFQQEIRVAAAYLNLLAAQKLTLSYQKNLSRADTFRRVVVTRVKNGLNPGVDSSQANAEVSNAKIALTRALDFQQTQSNQLAQLMGVPAQDFNLDTFFVARVPAVLADSAAIENHPTLQWFKSRIAVSDEQAKYYHTFNYPVFSLVGVLQTRGSGFDPSYNAANLDAYKQSYWDGVKPTRTNYLFGIGVTWNITQPLRISQQVKSQKLISKGLQAEYELADQQIRAQLKLSDTKISNALDNYNEAPIQVKAASDAFLQKSVLYKNGLTNLVDVTQALYTLIRAETDRDIAYSNVWQALLLKASASGDFNLFEGQL</sequence>
<keyword evidence="4" id="KW-1134">Transmembrane beta strand</keyword>
<dbReference type="OrthoDB" id="654853at2"/>
<evidence type="ECO:0000256" key="2">
    <source>
        <dbReference type="ARBA" id="ARBA00007613"/>
    </source>
</evidence>
<keyword evidence="6" id="KW-0472">Membrane</keyword>
<evidence type="ECO:0000313" key="10">
    <source>
        <dbReference type="Proteomes" id="UP000198984"/>
    </source>
</evidence>
<keyword evidence="10" id="KW-1185">Reference proteome</keyword>
<dbReference type="Proteomes" id="UP000198984">
    <property type="component" value="Unassembled WGS sequence"/>
</dbReference>
<evidence type="ECO:0000313" key="9">
    <source>
        <dbReference type="EMBL" id="SEN09081.1"/>
    </source>
</evidence>
<dbReference type="RefSeq" id="WP_089918633.1">
    <property type="nucleotide sequence ID" value="NZ_FOBB01000008.1"/>
</dbReference>
<reference evidence="9 10" key="1">
    <citation type="submission" date="2016-10" db="EMBL/GenBank/DDBJ databases">
        <authorList>
            <person name="de Groot N.N."/>
        </authorList>
    </citation>
    <scope>NUCLEOTIDE SEQUENCE [LARGE SCALE GENOMIC DNA]</scope>
    <source>
        <strain evidence="9 10">DSM 21039</strain>
    </source>
</reference>
<keyword evidence="8" id="KW-0732">Signal</keyword>
<evidence type="ECO:0000256" key="8">
    <source>
        <dbReference type="SAM" id="SignalP"/>
    </source>
</evidence>
<evidence type="ECO:0000256" key="1">
    <source>
        <dbReference type="ARBA" id="ARBA00004442"/>
    </source>
</evidence>
<evidence type="ECO:0000256" key="6">
    <source>
        <dbReference type="ARBA" id="ARBA00023136"/>
    </source>
</evidence>
<dbReference type="PANTHER" id="PTHR30026:SF20">
    <property type="entry name" value="OUTER MEMBRANE PROTEIN TOLC"/>
    <property type="match status" value="1"/>
</dbReference>
<evidence type="ECO:0000256" key="4">
    <source>
        <dbReference type="ARBA" id="ARBA00022452"/>
    </source>
</evidence>
<comment type="similarity">
    <text evidence="2">Belongs to the outer membrane factor (OMF) (TC 1.B.17) family.</text>
</comment>
<dbReference type="EMBL" id="FOBB01000008">
    <property type="protein sequence ID" value="SEN09081.1"/>
    <property type="molecule type" value="Genomic_DNA"/>
</dbReference>
<proteinExistence type="inferred from homology"/>
<dbReference type="InterPro" id="IPR051906">
    <property type="entry name" value="TolC-like"/>
</dbReference>
<dbReference type="Gene3D" id="1.20.1600.10">
    <property type="entry name" value="Outer membrane efflux proteins (OEP)"/>
    <property type="match status" value="1"/>
</dbReference>
<dbReference type="InterPro" id="IPR003423">
    <property type="entry name" value="OMP_efflux"/>
</dbReference>
<organism evidence="9 10">
    <name type="scientific">Chitinophaga rupis</name>
    <dbReference type="NCBI Taxonomy" id="573321"/>
    <lineage>
        <taxon>Bacteria</taxon>
        <taxon>Pseudomonadati</taxon>
        <taxon>Bacteroidota</taxon>
        <taxon>Chitinophagia</taxon>
        <taxon>Chitinophagales</taxon>
        <taxon>Chitinophagaceae</taxon>
        <taxon>Chitinophaga</taxon>
    </lineage>
</organism>
<keyword evidence="5" id="KW-0812">Transmembrane</keyword>
<dbReference type="AlphaFoldDB" id="A0A1H8DP10"/>
<evidence type="ECO:0000256" key="3">
    <source>
        <dbReference type="ARBA" id="ARBA00022448"/>
    </source>
</evidence>
<dbReference type="SUPFAM" id="SSF56954">
    <property type="entry name" value="Outer membrane efflux proteins (OEP)"/>
    <property type="match status" value="1"/>
</dbReference>
<keyword evidence="7" id="KW-0998">Cell outer membrane</keyword>
<accession>A0A1H8DP10</accession>
<protein>
    <submittedName>
        <fullName evidence="9">Outer membrane protein TolC</fullName>
    </submittedName>
</protein>